<gene>
    <name evidence="2" type="ORF">VTL71DRAFT_5503</name>
</gene>
<dbReference type="EMBL" id="JAZHXI010000015">
    <property type="protein sequence ID" value="KAL2063698.1"/>
    <property type="molecule type" value="Genomic_DNA"/>
</dbReference>
<comment type="caution">
    <text evidence="2">The sequence shown here is derived from an EMBL/GenBank/DDBJ whole genome shotgun (WGS) entry which is preliminary data.</text>
</comment>
<reference evidence="2 3" key="1">
    <citation type="journal article" date="2024" name="Commun. Biol.">
        <title>Comparative genomic analysis of thermophilic fungi reveals convergent evolutionary adaptations and gene losses.</title>
        <authorList>
            <person name="Steindorff A.S."/>
            <person name="Aguilar-Pontes M.V."/>
            <person name="Robinson A.J."/>
            <person name="Andreopoulos B."/>
            <person name="LaButti K."/>
            <person name="Kuo A."/>
            <person name="Mondo S."/>
            <person name="Riley R."/>
            <person name="Otillar R."/>
            <person name="Haridas S."/>
            <person name="Lipzen A."/>
            <person name="Grimwood J."/>
            <person name="Schmutz J."/>
            <person name="Clum A."/>
            <person name="Reid I.D."/>
            <person name="Moisan M.C."/>
            <person name="Butler G."/>
            <person name="Nguyen T.T.M."/>
            <person name="Dewar K."/>
            <person name="Conant G."/>
            <person name="Drula E."/>
            <person name="Henrissat B."/>
            <person name="Hansel C."/>
            <person name="Singer S."/>
            <person name="Hutchinson M.I."/>
            <person name="de Vries R.P."/>
            <person name="Natvig D.O."/>
            <person name="Powell A.J."/>
            <person name="Tsang A."/>
            <person name="Grigoriev I.V."/>
        </authorList>
    </citation>
    <scope>NUCLEOTIDE SEQUENCE [LARGE SCALE GENOMIC DNA]</scope>
    <source>
        <strain evidence="2 3">CBS 494.80</strain>
    </source>
</reference>
<evidence type="ECO:0000259" key="1">
    <source>
        <dbReference type="Pfam" id="PF06985"/>
    </source>
</evidence>
<dbReference type="Proteomes" id="UP001595075">
    <property type="component" value="Unassembled WGS sequence"/>
</dbReference>
<dbReference type="PANTHER" id="PTHR24148:SF73">
    <property type="entry name" value="HET DOMAIN PROTEIN (AFU_ORTHOLOGUE AFUA_8G01020)"/>
    <property type="match status" value="1"/>
</dbReference>
<accession>A0ABR4C3S5</accession>
<proteinExistence type="predicted"/>
<dbReference type="Pfam" id="PF06985">
    <property type="entry name" value="HET"/>
    <property type="match status" value="1"/>
</dbReference>
<keyword evidence="3" id="KW-1185">Reference proteome</keyword>
<organism evidence="2 3">
    <name type="scientific">Oculimacula yallundae</name>
    <dbReference type="NCBI Taxonomy" id="86028"/>
    <lineage>
        <taxon>Eukaryota</taxon>
        <taxon>Fungi</taxon>
        <taxon>Dikarya</taxon>
        <taxon>Ascomycota</taxon>
        <taxon>Pezizomycotina</taxon>
        <taxon>Leotiomycetes</taxon>
        <taxon>Helotiales</taxon>
        <taxon>Ploettnerulaceae</taxon>
        <taxon>Oculimacula</taxon>
    </lineage>
</organism>
<dbReference type="PANTHER" id="PTHR24148">
    <property type="entry name" value="ANKYRIN REPEAT DOMAIN-CONTAINING PROTEIN 39 HOMOLOG-RELATED"/>
    <property type="match status" value="1"/>
</dbReference>
<dbReference type="InterPro" id="IPR052895">
    <property type="entry name" value="HetReg/Transcr_Mod"/>
</dbReference>
<feature type="domain" description="Heterokaryon incompatibility" evidence="1">
    <location>
        <begin position="53"/>
        <end position="179"/>
    </location>
</feature>
<protein>
    <recommendedName>
        <fullName evidence="1">Heterokaryon incompatibility domain-containing protein</fullName>
    </recommendedName>
</protein>
<dbReference type="InterPro" id="IPR010730">
    <property type="entry name" value="HET"/>
</dbReference>
<name>A0ABR4C3S5_9HELO</name>
<evidence type="ECO:0000313" key="2">
    <source>
        <dbReference type="EMBL" id="KAL2063698.1"/>
    </source>
</evidence>
<evidence type="ECO:0000313" key="3">
    <source>
        <dbReference type="Proteomes" id="UP001595075"/>
    </source>
</evidence>
<sequence length="628" mass="71293">MNEQTPSYIYSPLEGIDAIRLLIIEPGQPDSDIHCRLIHTTLSECHDDIFKHYTALSYVWGDPSQKRVIFVDTRPFEVTSNLYDALHDIRDKEHSLRLWADAACVDQSNLDERGLQVGLMRQIYSFAAFTIIYLGKSNDDCDNAFEAMIVGKYSQEQRQVLYTQILTRPWFSRVWVYQELVLSRVPLVRCGRSQARWDAFSTILAKGPDERVRPLPTEPSFNFSQYHPKEHQLSPYKSGVLKAFQSLSDMITVRNKRQQGTSLSLMAVLSTRRGFAASDLRDLVYGHLAIASETKSPAKSYHVSVNYRKSVTDVFTDAARYIFHSSDYEGFGDRCMLLCNAGSNPTSFNDLPSWVPDWSLTSLPMLPTLSQIWLDDADAETTRSMCSACLPPLSMIPPAIMLGLMPFGMCDTVGSILTASNMNSDCLVQQIFEDFDHFVAAQHIYDLDPDIPFHGDLSFLQTTRTAAAKAILKPGFRRSTSYCIKELELLKRLTGRKIASIHGSPSWLCVVPANTLPGDFIYGLPEEDAFPGDCNSYAWTFFVLRPLSLYTRENLSEQDRMHFLKRQIHNERYCTLVGQAMIPAGLFRKKYTRIRMEHQRIPKVENGPDYGDAELQRGPFVGEPVVIF</sequence>